<keyword evidence="1" id="KW-0472">Membrane</keyword>
<organism evidence="2 3">
    <name type="scientific">Flaviaesturariibacter aridisoli</name>
    <dbReference type="NCBI Taxonomy" id="2545761"/>
    <lineage>
        <taxon>Bacteria</taxon>
        <taxon>Pseudomonadati</taxon>
        <taxon>Bacteroidota</taxon>
        <taxon>Chitinophagia</taxon>
        <taxon>Chitinophagales</taxon>
        <taxon>Chitinophagaceae</taxon>
        <taxon>Flaviaestuariibacter</taxon>
    </lineage>
</organism>
<evidence type="ECO:0008006" key="4">
    <source>
        <dbReference type="Google" id="ProtNLM"/>
    </source>
</evidence>
<feature type="transmembrane region" description="Helical" evidence="1">
    <location>
        <begin position="250"/>
        <end position="272"/>
    </location>
</feature>
<name>A0A4R4E533_9BACT</name>
<evidence type="ECO:0000256" key="1">
    <source>
        <dbReference type="SAM" id="Phobius"/>
    </source>
</evidence>
<proteinExistence type="predicted"/>
<feature type="transmembrane region" description="Helical" evidence="1">
    <location>
        <begin position="12"/>
        <end position="33"/>
    </location>
</feature>
<reference evidence="2 3" key="1">
    <citation type="submission" date="2019-03" db="EMBL/GenBank/DDBJ databases">
        <authorList>
            <person name="Kim M.K.M."/>
        </authorList>
    </citation>
    <scope>NUCLEOTIDE SEQUENCE [LARGE SCALE GENOMIC DNA]</scope>
    <source>
        <strain evidence="2 3">17J68-15</strain>
    </source>
</reference>
<dbReference type="InterPro" id="IPR050445">
    <property type="entry name" value="Bact_polysacc_biosynth/exp"/>
</dbReference>
<dbReference type="AlphaFoldDB" id="A0A4R4E533"/>
<accession>A0A4R4E533</accession>
<evidence type="ECO:0000313" key="3">
    <source>
        <dbReference type="Proteomes" id="UP000295164"/>
    </source>
</evidence>
<dbReference type="OrthoDB" id="647428at2"/>
<gene>
    <name evidence="2" type="ORF">E0486_08115</name>
</gene>
<dbReference type="EMBL" id="SKFH01000010">
    <property type="protein sequence ID" value="TCZ72735.1"/>
    <property type="molecule type" value="Genomic_DNA"/>
</dbReference>
<dbReference type="PANTHER" id="PTHR32309">
    <property type="entry name" value="TYROSINE-PROTEIN KINASE"/>
    <property type="match status" value="1"/>
</dbReference>
<keyword evidence="1" id="KW-1133">Transmembrane helix</keyword>
<dbReference type="RefSeq" id="WP_131851658.1">
    <property type="nucleotide sequence ID" value="NZ_SKFH01000010.1"/>
</dbReference>
<comment type="caution">
    <text evidence="2">The sequence shown here is derived from an EMBL/GenBank/DDBJ whole genome shotgun (WGS) entry which is preliminary data.</text>
</comment>
<keyword evidence="3" id="KW-1185">Reference proteome</keyword>
<protein>
    <recommendedName>
        <fullName evidence="4">Polysaccharide chain length determinant N-terminal domain-containing protein</fullName>
    </recommendedName>
</protein>
<sequence>MPDFLTLFRRWWKLIAGLVLLVAVVTAGVLLTLERQYLGSVTALPATAVNFDKSKIFNENIQGLYSSLGGPDDIDRILGTAALDTIFFQLIAENNLIAHYKLSGAKLPQYQAMKELRENVDVSKDEYNQLRIRVWDRDKYLAASMANALFEKFQKMHQRLQSASNERVLGNLKEHYGALQTEFLRGTDSMQHTDAARRQLLQVRNDAIVKELSDYERLINEYTLVVNTKPSVLLLVEAARPGFRPERPKLLPLFAMACFTALVFAILLVLFLESRKKD</sequence>
<keyword evidence="1" id="KW-0812">Transmembrane</keyword>
<evidence type="ECO:0000313" key="2">
    <source>
        <dbReference type="EMBL" id="TCZ72735.1"/>
    </source>
</evidence>
<dbReference type="PANTHER" id="PTHR32309:SF13">
    <property type="entry name" value="FERRIC ENTEROBACTIN TRANSPORT PROTEIN FEPE"/>
    <property type="match status" value="1"/>
</dbReference>
<dbReference type="Proteomes" id="UP000295164">
    <property type="component" value="Unassembled WGS sequence"/>
</dbReference>
<dbReference type="GO" id="GO:0005886">
    <property type="term" value="C:plasma membrane"/>
    <property type="evidence" value="ECO:0007669"/>
    <property type="project" value="TreeGrafter"/>
</dbReference>
<dbReference type="GO" id="GO:0004713">
    <property type="term" value="F:protein tyrosine kinase activity"/>
    <property type="evidence" value="ECO:0007669"/>
    <property type="project" value="TreeGrafter"/>
</dbReference>